<comment type="caution">
    <text evidence="1">The sequence shown here is derived from an EMBL/GenBank/DDBJ whole genome shotgun (WGS) entry which is preliminary data.</text>
</comment>
<name>A0ABN9E886_9NEOB</name>
<proteinExistence type="predicted"/>
<dbReference type="Proteomes" id="UP001162483">
    <property type="component" value="Unassembled WGS sequence"/>
</dbReference>
<evidence type="ECO:0000313" key="1">
    <source>
        <dbReference type="EMBL" id="CAI9579876.1"/>
    </source>
</evidence>
<reference evidence="1" key="1">
    <citation type="submission" date="2023-05" db="EMBL/GenBank/DDBJ databases">
        <authorList>
            <person name="Stuckert A."/>
        </authorList>
    </citation>
    <scope>NUCLEOTIDE SEQUENCE</scope>
</reference>
<sequence length="33" mass="3463">MSSPPSAWARSLGARSTAITDRCTGPLCEVPIM</sequence>
<evidence type="ECO:0000313" key="2">
    <source>
        <dbReference type="Proteomes" id="UP001162483"/>
    </source>
</evidence>
<gene>
    <name evidence="1" type="ORF">SPARVUS_LOCUS9197974</name>
</gene>
<protein>
    <submittedName>
        <fullName evidence="1">Uncharacterized protein</fullName>
    </submittedName>
</protein>
<organism evidence="1 2">
    <name type="scientific">Staurois parvus</name>
    <dbReference type="NCBI Taxonomy" id="386267"/>
    <lineage>
        <taxon>Eukaryota</taxon>
        <taxon>Metazoa</taxon>
        <taxon>Chordata</taxon>
        <taxon>Craniata</taxon>
        <taxon>Vertebrata</taxon>
        <taxon>Euteleostomi</taxon>
        <taxon>Amphibia</taxon>
        <taxon>Batrachia</taxon>
        <taxon>Anura</taxon>
        <taxon>Neobatrachia</taxon>
        <taxon>Ranoidea</taxon>
        <taxon>Ranidae</taxon>
        <taxon>Staurois</taxon>
    </lineage>
</organism>
<accession>A0ABN9E886</accession>
<dbReference type="EMBL" id="CATNWA010015134">
    <property type="protein sequence ID" value="CAI9579876.1"/>
    <property type="molecule type" value="Genomic_DNA"/>
</dbReference>
<keyword evidence="2" id="KW-1185">Reference proteome</keyword>